<dbReference type="Proteomes" id="UP000037510">
    <property type="component" value="Unassembled WGS sequence"/>
</dbReference>
<dbReference type="SMART" id="SM00239">
    <property type="entry name" value="C2"/>
    <property type="match status" value="1"/>
</dbReference>
<keyword evidence="3 5" id="KW-0812">Transmembrane</keyword>
<evidence type="ECO:0000259" key="4">
    <source>
        <dbReference type="PROSITE" id="PS50004"/>
    </source>
</evidence>
<gene>
    <name evidence="5" type="ORF">OBRU01_09437</name>
</gene>
<evidence type="ECO:0000256" key="2">
    <source>
        <dbReference type="ARBA" id="ARBA00022837"/>
    </source>
</evidence>
<protein>
    <submittedName>
        <fullName evidence="5">Multiple C2 and transmembrane domain-containing protein 1</fullName>
    </submittedName>
</protein>
<keyword evidence="2" id="KW-0106">Calcium</keyword>
<keyword evidence="6" id="KW-1185">Reference proteome</keyword>
<reference evidence="5 6" key="1">
    <citation type="journal article" date="2015" name="Genome Biol. Evol.">
        <title>The genome of winter moth (Operophtera brumata) provides a genomic perspective on sexual dimorphism and phenology.</title>
        <authorList>
            <person name="Derks M.F."/>
            <person name="Smit S."/>
            <person name="Salis L."/>
            <person name="Schijlen E."/>
            <person name="Bossers A."/>
            <person name="Mateman C."/>
            <person name="Pijl A.S."/>
            <person name="de Ridder D."/>
            <person name="Groenen M.A."/>
            <person name="Visser M.E."/>
            <person name="Megens H.J."/>
        </authorList>
    </citation>
    <scope>NUCLEOTIDE SEQUENCE [LARGE SCALE GENOMIC DNA]</scope>
    <source>
        <strain evidence="5">WM2013NL</strain>
        <tissue evidence="5">Head and thorax</tissue>
    </source>
</reference>
<evidence type="ECO:0000256" key="3">
    <source>
        <dbReference type="SAM" id="Phobius"/>
    </source>
</evidence>
<dbReference type="InterPro" id="IPR035892">
    <property type="entry name" value="C2_domain_sf"/>
</dbReference>
<dbReference type="AlphaFoldDB" id="A0A0L7LFK5"/>
<evidence type="ECO:0000313" key="5">
    <source>
        <dbReference type="EMBL" id="KOB74242.1"/>
    </source>
</evidence>
<organism evidence="5 6">
    <name type="scientific">Operophtera brumata</name>
    <name type="common">Winter moth</name>
    <name type="synonym">Phalaena brumata</name>
    <dbReference type="NCBI Taxonomy" id="104452"/>
    <lineage>
        <taxon>Eukaryota</taxon>
        <taxon>Metazoa</taxon>
        <taxon>Ecdysozoa</taxon>
        <taxon>Arthropoda</taxon>
        <taxon>Hexapoda</taxon>
        <taxon>Insecta</taxon>
        <taxon>Pterygota</taxon>
        <taxon>Neoptera</taxon>
        <taxon>Endopterygota</taxon>
        <taxon>Lepidoptera</taxon>
        <taxon>Glossata</taxon>
        <taxon>Ditrysia</taxon>
        <taxon>Geometroidea</taxon>
        <taxon>Geometridae</taxon>
        <taxon>Larentiinae</taxon>
        <taxon>Operophtera</taxon>
    </lineage>
</organism>
<keyword evidence="3" id="KW-1133">Transmembrane helix</keyword>
<dbReference type="PANTHER" id="PTHR45911:SF4">
    <property type="entry name" value="MULTIPLE C2 AND TRANSMEMBRANE DOMAIN-CONTAINING PROTEIN"/>
    <property type="match status" value="1"/>
</dbReference>
<feature type="transmembrane region" description="Helical" evidence="3">
    <location>
        <begin position="488"/>
        <end position="514"/>
    </location>
</feature>
<evidence type="ECO:0000256" key="1">
    <source>
        <dbReference type="ARBA" id="ARBA00022723"/>
    </source>
</evidence>
<proteinExistence type="predicted"/>
<comment type="caution">
    <text evidence="5">The sequence shown here is derived from an EMBL/GenBank/DDBJ whole genome shotgun (WGS) entry which is preliminary data.</text>
</comment>
<evidence type="ECO:0000313" key="6">
    <source>
        <dbReference type="Proteomes" id="UP000037510"/>
    </source>
</evidence>
<name>A0A0L7LFK5_OPEBR</name>
<dbReference type="GO" id="GO:0005509">
    <property type="term" value="F:calcium ion binding"/>
    <property type="evidence" value="ECO:0007669"/>
    <property type="project" value="TreeGrafter"/>
</dbReference>
<dbReference type="GO" id="GO:0046928">
    <property type="term" value="P:regulation of neurotransmitter secretion"/>
    <property type="evidence" value="ECO:0007669"/>
    <property type="project" value="TreeGrafter"/>
</dbReference>
<dbReference type="PANTHER" id="PTHR45911">
    <property type="entry name" value="C2 DOMAIN-CONTAINING PROTEIN"/>
    <property type="match status" value="1"/>
</dbReference>
<dbReference type="Gene3D" id="2.60.40.150">
    <property type="entry name" value="C2 domain"/>
    <property type="match status" value="1"/>
</dbReference>
<dbReference type="STRING" id="104452.A0A0L7LFK5"/>
<feature type="domain" description="C2" evidence="4">
    <location>
        <begin position="187"/>
        <end position="306"/>
    </location>
</feature>
<keyword evidence="3" id="KW-0472">Membrane</keyword>
<dbReference type="InterPro" id="IPR000008">
    <property type="entry name" value="C2_dom"/>
</dbReference>
<dbReference type="SUPFAM" id="SSF49562">
    <property type="entry name" value="C2 domain (Calcium/lipid-binding domain, CaLB)"/>
    <property type="match status" value="1"/>
</dbReference>
<dbReference type="Pfam" id="PF00168">
    <property type="entry name" value="C2"/>
    <property type="match status" value="1"/>
</dbReference>
<dbReference type="PROSITE" id="PS50004">
    <property type="entry name" value="C2"/>
    <property type="match status" value="1"/>
</dbReference>
<accession>A0A0L7LFK5</accession>
<keyword evidence="1" id="KW-0479">Metal-binding</keyword>
<dbReference type="GO" id="GO:0030672">
    <property type="term" value="C:synaptic vesicle membrane"/>
    <property type="evidence" value="ECO:0007669"/>
    <property type="project" value="TreeGrafter"/>
</dbReference>
<sequence length="578" mass="68007">MEEKKEVNDFKKKHFAKLHEKIQSKYDEMQKKLEKSKSVDTLATLKDDYNYKEQRYSSNDNLRESDEYDSVEIDRHSLSRTVIVEEVATRNARFHDVHRAESISESIDDFMIIEREEIEQENNEYNKLFNYSLESIPCTPPPKISIRDRISSKILARRERRKAEKENAMKDSKKKETREKVEKFILSNTTKQDVVKAFKKSKLATLTIALIEASGLETDVSEEKPRFMVCRFRLGAEKYKSKLIKSHNPVVKWQELFNFNMYDENMLEITLWDKDIFIGRTTIDLLEIEKEKTHRMRLDLECETGNAEVFILLTITGIALANTLVDLDDYNETQRRLSALWYHIKNKAGDVGCCSIIVYGAKGLSEVTVHDEKKSEDVGKVSIPLLNINNDEKQWYALKDSTQRERAKGNNPRILLEMKITWSPLRASMRVINPKEEKYLELDDKLQRHIFARNLSRAKAVFSWIMDAFRIVKTLFEWESRKSNVIALLTWLLFCWFFKMWMLPLLLLIPFVWYRPENTIPQLPSHNNDLSGSFSHVPRIHKFTRKIIRPNRIPNNEILDLLSRVPDDETLVSCQINQ</sequence>
<dbReference type="EMBL" id="JTDY01001309">
    <property type="protein sequence ID" value="KOB74242.1"/>
    <property type="molecule type" value="Genomic_DNA"/>
</dbReference>